<accession>A0A974HYT6</accession>
<organism evidence="1 2">
    <name type="scientific">Xenopus laevis</name>
    <name type="common">African clawed frog</name>
    <dbReference type="NCBI Taxonomy" id="8355"/>
    <lineage>
        <taxon>Eukaryota</taxon>
        <taxon>Metazoa</taxon>
        <taxon>Chordata</taxon>
        <taxon>Craniata</taxon>
        <taxon>Vertebrata</taxon>
        <taxon>Euteleostomi</taxon>
        <taxon>Amphibia</taxon>
        <taxon>Batrachia</taxon>
        <taxon>Anura</taxon>
        <taxon>Pipoidea</taxon>
        <taxon>Pipidae</taxon>
        <taxon>Xenopodinae</taxon>
        <taxon>Xenopus</taxon>
        <taxon>Xenopus</taxon>
    </lineage>
</organism>
<evidence type="ECO:0000313" key="1">
    <source>
        <dbReference type="EMBL" id="OCT95477.1"/>
    </source>
</evidence>
<sequence>MGAVIRVYSRFYSPMAKRRNSTQICTWCKYHLKTLKADFINRGYNPMILDQYIHAATRIPRSQLLQYKQKPEINRVPLVVKYNPQLRTFRKIQTDKIPIPDTLEEYSIHGHYNCSSSNVVYLIQSTKCITGGLYIEETGQSLRKINTHH</sequence>
<gene>
    <name evidence="1" type="ORF">XELAEV_18013161mg</name>
</gene>
<protein>
    <submittedName>
        <fullName evidence="1">Uncharacterized protein</fullName>
    </submittedName>
</protein>
<evidence type="ECO:0000313" key="2">
    <source>
        <dbReference type="Proteomes" id="UP000694892"/>
    </source>
</evidence>
<proteinExistence type="predicted"/>
<dbReference type="AlphaFoldDB" id="A0A974HYT6"/>
<name>A0A974HYT6_XENLA</name>
<reference evidence="2" key="1">
    <citation type="journal article" date="2016" name="Nature">
        <title>Genome evolution in the allotetraploid frog Xenopus laevis.</title>
        <authorList>
            <person name="Session A.M."/>
            <person name="Uno Y."/>
            <person name="Kwon T."/>
            <person name="Chapman J.A."/>
            <person name="Toyoda A."/>
            <person name="Takahashi S."/>
            <person name="Fukui A."/>
            <person name="Hikosaka A."/>
            <person name="Suzuki A."/>
            <person name="Kondo M."/>
            <person name="van Heeringen S.J."/>
            <person name="Quigley I."/>
            <person name="Heinz S."/>
            <person name="Ogino H."/>
            <person name="Ochi H."/>
            <person name="Hellsten U."/>
            <person name="Lyons J.B."/>
            <person name="Simakov O."/>
            <person name="Putnam N."/>
            <person name="Stites J."/>
            <person name="Kuroki Y."/>
            <person name="Tanaka T."/>
            <person name="Michiue T."/>
            <person name="Watanabe M."/>
            <person name="Bogdanovic O."/>
            <person name="Lister R."/>
            <person name="Georgiou G."/>
            <person name="Paranjpe S.S."/>
            <person name="van Kruijsbergen I."/>
            <person name="Shu S."/>
            <person name="Carlson J."/>
            <person name="Kinoshita T."/>
            <person name="Ohta Y."/>
            <person name="Mawaribuchi S."/>
            <person name="Jenkins J."/>
            <person name="Grimwood J."/>
            <person name="Schmutz J."/>
            <person name="Mitros T."/>
            <person name="Mozaffari S.V."/>
            <person name="Suzuki Y."/>
            <person name="Haramoto Y."/>
            <person name="Yamamoto T.S."/>
            <person name="Takagi C."/>
            <person name="Heald R."/>
            <person name="Miller K."/>
            <person name="Haudenschild C."/>
            <person name="Kitzman J."/>
            <person name="Nakayama T."/>
            <person name="Izutsu Y."/>
            <person name="Robert J."/>
            <person name="Fortriede J."/>
            <person name="Burns K."/>
            <person name="Lotay V."/>
            <person name="Karimi K."/>
            <person name="Yasuoka Y."/>
            <person name="Dichmann D.S."/>
            <person name="Flajnik M.F."/>
            <person name="Houston D.W."/>
            <person name="Shendure J."/>
            <person name="DuPasquier L."/>
            <person name="Vize P.D."/>
            <person name="Zorn A.M."/>
            <person name="Ito M."/>
            <person name="Marcotte E.M."/>
            <person name="Wallingford J.B."/>
            <person name="Ito Y."/>
            <person name="Asashima M."/>
            <person name="Ueno N."/>
            <person name="Matsuda Y."/>
            <person name="Veenstra G.J."/>
            <person name="Fujiyama A."/>
            <person name="Harland R.M."/>
            <person name="Taira M."/>
            <person name="Rokhsar D.S."/>
        </authorList>
    </citation>
    <scope>NUCLEOTIDE SEQUENCE [LARGE SCALE GENOMIC DNA]</scope>
    <source>
        <strain evidence="2">J</strain>
    </source>
</reference>
<dbReference type="EMBL" id="CM004468">
    <property type="protein sequence ID" value="OCT95477.1"/>
    <property type="molecule type" value="Genomic_DNA"/>
</dbReference>
<dbReference type="Proteomes" id="UP000694892">
    <property type="component" value="Chromosome 2L"/>
</dbReference>